<proteinExistence type="predicted"/>
<dbReference type="AlphaFoldDB" id="A0A2P8G577"/>
<keyword evidence="2" id="KW-1185">Reference proteome</keyword>
<organism evidence="1 2">
    <name type="scientific">Chitinophaga ginsengisoli</name>
    <dbReference type="NCBI Taxonomy" id="363837"/>
    <lineage>
        <taxon>Bacteria</taxon>
        <taxon>Pseudomonadati</taxon>
        <taxon>Bacteroidota</taxon>
        <taxon>Chitinophagia</taxon>
        <taxon>Chitinophagales</taxon>
        <taxon>Chitinophagaceae</taxon>
        <taxon>Chitinophaga</taxon>
    </lineage>
</organism>
<evidence type="ECO:0000313" key="2">
    <source>
        <dbReference type="Proteomes" id="UP000240978"/>
    </source>
</evidence>
<dbReference type="OrthoDB" id="87189at563835"/>
<evidence type="ECO:0000313" key="1">
    <source>
        <dbReference type="EMBL" id="PSL29117.1"/>
    </source>
</evidence>
<reference evidence="1 2" key="1">
    <citation type="submission" date="2018-03" db="EMBL/GenBank/DDBJ databases">
        <title>Genomic Encyclopedia of Archaeal and Bacterial Type Strains, Phase II (KMG-II): from individual species to whole genera.</title>
        <authorList>
            <person name="Goeker M."/>
        </authorList>
    </citation>
    <scope>NUCLEOTIDE SEQUENCE [LARGE SCALE GENOMIC DNA]</scope>
    <source>
        <strain evidence="1 2">DSM 18107</strain>
    </source>
</reference>
<comment type="caution">
    <text evidence="1">The sequence shown here is derived from an EMBL/GenBank/DDBJ whole genome shotgun (WGS) entry which is preliminary data.</text>
</comment>
<name>A0A2P8G577_9BACT</name>
<protein>
    <submittedName>
        <fullName evidence="1">Uncharacterized protein</fullName>
    </submittedName>
</protein>
<sequence>MRQLLFLVAILFFFACKKDETTTTTTERPFEDDIKIRVDTASASKISLQLFSADGIISITEGYTLSLTYNKTTGTAWQAPKNVPITYGKITLSDGIVKGTTYSIKLTATHGASSITLDEKTVTTSYLTFKEAPLTAEDSISLTDHNFVYSLEGATHKVFGTGFSKENIAGQLVASSDTSKKVDVTIKIISDSLLTFQIPNVLSHNPFEYQQQFYLKLNNQYVEYDDADPARNDIMTYNVVNTDVHIDSLHYYPNTTGGCGFIIADGRFGVAHSNTYADYIYGVSVKVVTTHLSISTAAGVIVGSYDIDLDNNSNECGGTGTSWKRSHWDAVFQLGVNLNLSPGTYTVTAYNVLVDNSRKISNQVTITIK</sequence>
<dbReference type="Proteomes" id="UP000240978">
    <property type="component" value="Unassembled WGS sequence"/>
</dbReference>
<gene>
    <name evidence="1" type="ORF">CLV42_107264</name>
</gene>
<dbReference type="RefSeq" id="WP_106603492.1">
    <property type="nucleotide sequence ID" value="NZ_PYGK01000007.1"/>
</dbReference>
<accession>A0A2P8G577</accession>
<dbReference type="PROSITE" id="PS51257">
    <property type="entry name" value="PROKAR_LIPOPROTEIN"/>
    <property type="match status" value="1"/>
</dbReference>
<dbReference type="EMBL" id="PYGK01000007">
    <property type="protein sequence ID" value="PSL29117.1"/>
    <property type="molecule type" value="Genomic_DNA"/>
</dbReference>